<dbReference type="NCBIfam" id="TIGR02532">
    <property type="entry name" value="IV_pilin_GFxxxE"/>
    <property type="match status" value="1"/>
</dbReference>
<dbReference type="AlphaFoldDB" id="A0A3M6QQL6"/>
<keyword evidence="3" id="KW-1185">Reference proteome</keyword>
<keyword evidence="1" id="KW-0812">Transmembrane</keyword>
<keyword evidence="1" id="KW-1133">Transmembrane helix</keyword>
<dbReference type="Pfam" id="PF07963">
    <property type="entry name" value="N_methyl"/>
    <property type="match status" value="1"/>
</dbReference>
<name>A0A3M6QQL6_9BURK</name>
<sequence length="245" mass="27075">MQRPGRRGHGFTLIEVMVAVALLALVTAVSWRGIDGMLRAQEFARRNADELAVVQTALAQWQTDLEQLASPVALTPLDWDGKVLRITRNSPRVRAQDTPALRVVAWSDRNVDGRRYWVRWQSGPLFGRTQWNEAWQAAQRWSQMPGTTSQLGQDIALLPITDWRLFYARDGRWSNPLSSDQTQAGSSRDGVDGTGSGDAAGYLAPASTFALPDAIRLQLDLAPGQALSGAISRDWLNPQLGMTRP</sequence>
<proteinExistence type="predicted"/>
<gene>
    <name evidence="2" type="ORF">D8I35_13380</name>
</gene>
<protein>
    <submittedName>
        <fullName evidence="2">Prepilin-type N-terminal cleavage/methylation domain-containing protein</fullName>
    </submittedName>
</protein>
<dbReference type="SUPFAM" id="SSF54523">
    <property type="entry name" value="Pili subunits"/>
    <property type="match status" value="1"/>
</dbReference>
<comment type="caution">
    <text evidence="2">The sequence shown here is derived from an EMBL/GenBank/DDBJ whole genome shotgun (WGS) entry which is preliminary data.</text>
</comment>
<dbReference type="Proteomes" id="UP000278006">
    <property type="component" value="Unassembled WGS sequence"/>
</dbReference>
<feature type="transmembrane region" description="Helical" evidence="1">
    <location>
        <begin position="12"/>
        <end position="31"/>
    </location>
</feature>
<dbReference type="InterPro" id="IPR012902">
    <property type="entry name" value="N_methyl_site"/>
</dbReference>
<keyword evidence="1" id="KW-0472">Membrane</keyword>
<dbReference type="InterPro" id="IPR045584">
    <property type="entry name" value="Pilin-like"/>
</dbReference>
<organism evidence="2 3">
    <name type="scientific">Corticibacter populi</name>
    <dbReference type="NCBI Taxonomy" id="1550736"/>
    <lineage>
        <taxon>Bacteria</taxon>
        <taxon>Pseudomonadati</taxon>
        <taxon>Pseudomonadota</taxon>
        <taxon>Betaproteobacteria</taxon>
        <taxon>Burkholderiales</taxon>
        <taxon>Comamonadaceae</taxon>
        <taxon>Corticibacter</taxon>
    </lineage>
</organism>
<accession>A0A3M6QQL6</accession>
<dbReference type="EMBL" id="RDQO01000004">
    <property type="protein sequence ID" value="RMX04849.1"/>
    <property type="molecule type" value="Genomic_DNA"/>
</dbReference>
<evidence type="ECO:0000313" key="2">
    <source>
        <dbReference type="EMBL" id="RMX04849.1"/>
    </source>
</evidence>
<dbReference type="OrthoDB" id="9151668at2"/>
<dbReference type="PROSITE" id="PS00409">
    <property type="entry name" value="PROKAR_NTER_METHYL"/>
    <property type="match status" value="1"/>
</dbReference>
<evidence type="ECO:0000313" key="3">
    <source>
        <dbReference type="Proteomes" id="UP000278006"/>
    </source>
</evidence>
<reference evidence="2 3" key="1">
    <citation type="submission" date="2018-10" db="EMBL/GenBank/DDBJ databases">
        <title>Draft genome of Cortibacter populi DSM10536.</title>
        <authorList>
            <person name="Bernier A.-M."/>
            <person name="Bernard K."/>
        </authorList>
    </citation>
    <scope>NUCLEOTIDE SEQUENCE [LARGE SCALE GENOMIC DNA]</scope>
    <source>
        <strain evidence="2 3">DSM 105136</strain>
    </source>
</reference>
<evidence type="ECO:0000256" key="1">
    <source>
        <dbReference type="SAM" id="Phobius"/>
    </source>
</evidence>